<dbReference type="EMBL" id="PVTK01000006">
    <property type="protein sequence ID" value="PRY64140.1"/>
    <property type="molecule type" value="Genomic_DNA"/>
</dbReference>
<dbReference type="Proteomes" id="UP000237647">
    <property type="component" value="Unassembled WGS sequence"/>
</dbReference>
<feature type="region of interest" description="Disordered" evidence="1">
    <location>
        <begin position="225"/>
        <end position="259"/>
    </location>
</feature>
<dbReference type="AlphaFoldDB" id="A0A2T0V1U0"/>
<dbReference type="RefSeq" id="WP_106375116.1">
    <property type="nucleotide sequence ID" value="NZ_PVTK01000006.1"/>
</dbReference>
<evidence type="ECO:0000256" key="1">
    <source>
        <dbReference type="SAM" id="MobiDB-lite"/>
    </source>
</evidence>
<accession>A0A2T0V1U0</accession>
<gene>
    <name evidence="2" type="ORF">B0H98_10651</name>
</gene>
<dbReference type="Gene3D" id="1.10.132.100">
    <property type="match status" value="1"/>
</dbReference>
<dbReference type="CDD" id="cd09729">
    <property type="entry name" value="Cse1_I-E"/>
    <property type="match status" value="1"/>
</dbReference>
<proteinExistence type="predicted"/>
<sequence>MTDTSDSTLAWAELPIPAYDLLREPWLSVRLTDGTVTSMGLLETFERSQEIVALADTAPPSVVAQYRLLLAITHRALTMAQGRWRESERAEWYRSGLPVDAIRAYLEHWQERFWLFHDTHPFMQAAVLDMAGPTRDKLKSVAQISLASATGNTPVVFDHAYDSEPAEVTPAQALNTLLGFLQFTPGGLVKVFRGSDKAGALANTAAVIPLGQTLAETIALGLHPDGRRSNAESDLPSWEREPLTEKQLAGEPVFATGPNDRYTRQSRAVLFKREDNGNIRWLRFGAGLALGDSETQPDPMASFRPGHNGPVRISFTEGRATWRDLPALVPGPATVTENQRPAAVIAYAASLHQALGPGSNRYQPLLVAGLASDQAKLLRWRMEQVVLPASLMVDPDRSETLQEKVADAEALYKALRALAGAMLADSMPDPENKETKARAQSLLAAGPLVPTYFATAERALSTLMAKLAADEFEAATGHWNAVLRDAAQRGWRDVVAGLGSTPRGLRAEARYYPRLLGLLTKYAPKPVPAAGEKP</sequence>
<comment type="caution">
    <text evidence="2">The sequence shown here is derived from an EMBL/GenBank/DDBJ whole genome shotgun (WGS) entry which is preliminary data.</text>
</comment>
<evidence type="ECO:0000313" key="3">
    <source>
        <dbReference type="Proteomes" id="UP000237647"/>
    </source>
</evidence>
<reference evidence="2 3" key="1">
    <citation type="submission" date="2018-03" db="EMBL/GenBank/DDBJ databases">
        <title>Genomic Encyclopedia of Type Strains, Phase III (KMG-III): the genomes of soil and plant-associated and newly described type strains.</title>
        <authorList>
            <person name="Whitman W."/>
        </authorList>
    </citation>
    <scope>NUCLEOTIDE SEQUENCE [LARGE SCALE GENOMIC DNA]</scope>
    <source>
        <strain evidence="2 3">CGMCC 1.12152</strain>
    </source>
</reference>
<dbReference type="Pfam" id="PF09481">
    <property type="entry name" value="CRISPR_Cse1"/>
    <property type="match status" value="1"/>
</dbReference>
<dbReference type="OrthoDB" id="5392377at2"/>
<feature type="compositionally biased region" description="Basic and acidic residues" evidence="1">
    <location>
        <begin position="225"/>
        <end position="244"/>
    </location>
</feature>
<evidence type="ECO:0000313" key="2">
    <source>
        <dbReference type="EMBL" id="PRY64140.1"/>
    </source>
</evidence>
<protein>
    <submittedName>
        <fullName evidence="2">CRISPR-associated Cse1 family protein</fullName>
    </submittedName>
</protein>
<dbReference type="NCBIfam" id="TIGR02547">
    <property type="entry name" value="casA_cse1"/>
    <property type="match status" value="1"/>
</dbReference>
<name>A0A2T0V1U0_9GAMM</name>
<dbReference type="InterPro" id="IPR013381">
    <property type="entry name" value="CRISPR-assoc_prot_Cse1"/>
</dbReference>
<organism evidence="2 3">
    <name type="scientific">Vreelandella songnenensis</name>
    <dbReference type="NCBI Taxonomy" id="1176243"/>
    <lineage>
        <taxon>Bacteria</taxon>
        <taxon>Pseudomonadati</taxon>
        <taxon>Pseudomonadota</taxon>
        <taxon>Gammaproteobacteria</taxon>
        <taxon>Oceanospirillales</taxon>
        <taxon>Halomonadaceae</taxon>
        <taxon>Vreelandella</taxon>
    </lineage>
</organism>
<keyword evidence="3" id="KW-1185">Reference proteome</keyword>